<sequence>MVYVNNKKFACESCIKGHRSSSCHHTDRPLFEIKKKGRPVSQCEKCRELRHAKRVHSKCTCGEKEDGTRTEELRTLIGTKSKRFIPIVPALPNGLQDVLKASRVPSSLPADVRQRVDSLLNPCNCRSVWKCNCATSGSGSQFPQERGLDALARAALMCDSEASTSTAPPNVLRKTSKRTSSRPGSPSHAHKRTKRTRKSPAHTPGPELPPILFDSPPFSSPQLASSIPTFETMPSISTIASIAGSGCTCGVQCACPGCVEHRGSEHASKSRRDCADGCGTCVDHTAGIALPTTNGSGSSAPNFLDQFFARAAALPAPPTNRKMGVGVDLDPMNIMVYPDVALGSSDRGVAFGLVSLPKLECCGGRCGCPNGVCGCGKSCDGCCAEHDGENAEQRHTPVPVERPVSVPRESPPPAPVVRSCCAGKVAAATAVDA</sequence>
<keyword evidence="11" id="KW-1185">Reference proteome</keyword>
<evidence type="ECO:0000259" key="9">
    <source>
        <dbReference type="PROSITE" id="PS50073"/>
    </source>
</evidence>
<evidence type="ECO:0000256" key="5">
    <source>
        <dbReference type="ARBA" id="ARBA00023015"/>
    </source>
</evidence>
<dbReference type="SMART" id="SM00412">
    <property type="entry name" value="Cu_FIST"/>
    <property type="match status" value="1"/>
</dbReference>
<dbReference type="InterPro" id="IPR001083">
    <property type="entry name" value="Cu_fist_DNA-bd_dom"/>
</dbReference>
<dbReference type="PRINTS" id="PR00617">
    <property type="entry name" value="COPPERFIST"/>
</dbReference>
<evidence type="ECO:0000256" key="4">
    <source>
        <dbReference type="ARBA" id="ARBA00023008"/>
    </source>
</evidence>
<dbReference type="GO" id="GO:0006878">
    <property type="term" value="P:intracellular copper ion homeostasis"/>
    <property type="evidence" value="ECO:0007669"/>
    <property type="project" value="TreeGrafter"/>
</dbReference>
<dbReference type="PROSITE" id="PS50073">
    <property type="entry name" value="COPPER_FIST_2"/>
    <property type="match status" value="1"/>
</dbReference>
<dbReference type="GO" id="GO:0006879">
    <property type="term" value="P:intracellular iron ion homeostasis"/>
    <property type="evidence" value="ECO:0007669"/>
    <property type="project" value="TreeGrafter"/>
</dbReference>
<dbReference type="SMART" id="SM01090">
    <property type="entry name" value="Copper-fist"/>
    <property type="match status" value="1"/>
</dbReference>
<dbReference type="Proteomes" id="UP000076154">
    <property type="component" value="Unassembled WGS sequence"/>
</dbReference>
<dbReference type="GO" id="GO:0045944">
    <property type="term" value="P:positive regulation of transcription by RNA polymerase II"/>
    <property type="evidence" value="ECO:0007669"/>
    <property type="project" value="TreeGrafter"/>
</dbReference>
<evidence type="ECO:0000313" key="10">
    <source>
        <dbReference type="EMBL" id="RDB15174.1"/>
    </source>
</evidence>
<dbReference type="InterPro" id="IPR051763">
    <property type="entry name" value="Copper_Homeo_Regul"/>
</dbReference>
<dbReference type="Gene3D" id="3.90.430.10">
    <property type="entry name" value="Copper fist DNA-binding domain"/>
    <property type="match status" value="1"/>
</dbReference>
<protein>
    <recommendedName>
        <fullName evidence="9">Copper-fist domain-containing protein</fullName>
    </recommendedName>
</protein>
<dbReference type="FunFam" id="3.90.430.10:FF:000001">
    <property type="entry name" value="Copper fist DNA-binding protein"/>
    <property type="match status" value="1"/>
</dbReference>
<comment type="subcellular location">
    <subcellularLocation>
        <location evidence="1">Nucleus</location>
    </subcellularLocation>
</comment>
<dbReference type="GO" id="GO:0005507">
    <property type="term" value="F:copper ion binding"/>
    <property type="evidence" value="ECO:0007669"/>
    <property type="project" value="InterPro"/>
</dbReference>
<organism evidence="10 11">
    <name type="scientific">Hypsizygus marmoreus</name>
    <name type="common">White beech mushroom</name>
    <name type="synonym">Agaricus marmoreus</name>
    <dbReference type="NCBI Taxonomy" id="39966"/>
    <lineage>
        <taxon>Eukaryota</taxon>
        <taxon>Fungi</taxon>
        <taxon>Dikarya</taxon>
        <taxon>Basidiomycota</taxon>
        <taxon>Agaricomycotina</taxon>
        <taxon>Agaricomycetes</taxon>
        <taxon>Agaricomycetidae</taxon>
        <taxon>Agaricales</taxon>
        <taxon>Tricholomatineae</taxon>
        <taxon>Lyophyllaceae</taxon>
        <taxon>Hypsizygus</taxon>
    </lineage>
</organism>
<dbReference type="InterPro" id="IPR036395">
    <property type="entry name" value="Cu_fist_DNA-bd_dom_sf"/>
</dbReference>
<dbReference type="GO" id="GO:0000978">
    <property type="term" value="F:RNA polymerase II cis-regulatory region sequence-specific DNA binding"/>
    <property type="evidence" value="ECO:0007669"/>
    <property type="project" value="TreeGrafter"/>
</dbReference>
<evidence type="ECO:0000256" key="8">
    <source>
        <dbReference type="SAM" id="MobiDB-lite"/>
    </source>
</evidence>
<evidence type="ECO:0000256" key="7">
    <source>
        <dbReference type="ARBA" id="ARBA00023242"/>
    </source>
</evidence>
<keyword evidence="7" id="KW-0539">Nucleus</keyword>
<dbReference type="GO" id="GO:0000981">
    <property type="term" value="F:DNA-binding transcription factor activity, RNA polymerase II-specific"/>
    <property type="evidence" value="ECO:0007669"/>
    <property type="project" value="TreeGrafter"/>
</dbReference>
<feature type="region of interest" description="Disordered" evidence="8">
    <location>
        <begin position="161"/>
        <end position="210"/>
    </location>
</feature>
<dbReference type="AlphaFoldDB" id="A0A369J6R2"/>
<reference evidence="10" key="1">
    <citation type="submission" date="2018-04" db="EMBL/GenBank/DDBJ databases">
        <title>Whole genome sequencing of Hypsizygus marmoreus.</title>
        <authorList>
            <person name="Choi I.-G."/>
            <person name="Min B."/>
            <person name="Kim J.-G."/>
            <person name="Kim S."/>
            <person name="Oh Y.-L."/>
            <person name="Kong W.-S."/>
            <person name="Park H."/>
            <person name="Jeong J."/>
            <person name="Song E.-S."/>
        </authorList>
    </citation>
    <scope>NUCLEOTIDE SEQUENCE [LARGE SCALE GENOMIC DNA]</scope>
    <source>
        <strain evidence="10">51987-8</strain>
    </source>
</reference>
<evidence type="ECO:0000256" key="1">
    <source>
        <dbReference type="ARBA" id="ARBA00004123"/>
    </source>
</evidence>
<evidence type="ECO:0000256" key="6">
    <source>
        <dbReference type="ARBA" id="ARBA00023163"/>
    </source>
</evidence>
<keyword evidence="3" id="KW-0862">Zinc</keyword>
<keyword evidence="5" id="KW-0805">Transcription regulation</keyword>
<dbReference type="GO" id="GO:0005634">
    <property type="term" value="C:nucleus"/>
    <property type="evidence" value="ECO:0007669"/>
    <property type="project" value="UniProtKB-SubCell"/>
</dbReference>
<dbReference type="PANTHER" id="PTHR28088:SF5">
    <property type="entry name" value="TRANSCRIPTIONAL ACTIVATOR HAA1-RELATED"/>
    <property type="match status" value="1"/>
</dbReference>
<dbReference type="EMBL" id="LUEZ02000187">
    <property type="protein sequence ID" value="RDB15174.1"/>
    <property type="molecule type" value="Genomic_DNA"/>
</dbReference>
<keyword evidence="6" id="KW-0804">Transcription</keyword>
<dbReference type="STRING" id="39966.A0A369J6R2"/>
<evidence type="ECO:0000313" key="11">
    <source>
        <dbReference type="Proteomes" id="UP000076154"/>
    </source>
</evidence>
<evidence type="ECO:0000256" key="3">
    <source>
        <dbReference type="ARBA" id="ARBA00022833"/>
    </source>
</evidence>
<keyword evidence="2" id="KW-0479">Metal-binding</keyword>
<keyword evidence="4" id="KW-0186">Copper</keyword>
<dbReference type="SUPFAM" id="SSF57879">
    <property type="entry name" value="Zinc domain conserved in yeast copper-regulated transcription factors"/>
    <property type="match status" value="1"/>
</dbReference>
<dbReference type="PANTHER" id="PTHR28088">
    <property type="entry name" value="TRANSCRIPTIONAL ACTIVATOR HAA1-RELATED"/>
    <property type="match status" value="1"/>
</dbReference>
<name>A0A369J6R2_HYPMA</name>
<gene>
    <name evidence="10" type="ORF">Hypma_004848</name>
</gene>
<feature type="domain" description="Copper-fist" evidence="9">
    <location>
        <begin position="1"/>
        <end position="40"/>
    </location>
</feature>
<feature type="compositionally biased region" description="Basic residues" evidence="8">
    <location>
        <begin position="188"/>
        <end position="200"/>
    </location>
</feature>
<dbReference type="Pfam" id="PF00649">
    <property type="entry name" value="Copper-fist"/>
    <property type="match status" value="1"/>
</dbReference>
<accession>A0A369J6R2</accession>
<dbReference type="OrthoDB" id="5600085at2759"/>
<evidence type="ECO:0000256" key="2">
    <source>
        <dbReference type="ARBA" id="ARBA00022723"/>
    </source>
</evidence>
<comment type="caution">
    <text evidence="10">The sequence shown here is derived from an EMBL/GenBank/DDBJ whole genome shotgun (WGS) entry which is preliminary data.</text>
</comment>
<dbReference type="InParanoid" id="A0A369J6R2"/>
<proteinExistence type="predicted"/>